<evidence type="ECO:0000313" key="9">
    <source>
        <dbReference type="Proteomes" id="UP000187172"/>
    </source>
</evidence>
<evidence type="ECO:0000256" key="7">
    <source>
        <dbReference type="SAM" id="Phobius"/>
    </source>
</evidence>
<feature type="transmembrane region" description="Helical" evidence="7">
    <location>
        <begin position="25"/>
        <end position="42"/>
    </location>
</feature>
<evidence type="ECO:0000256" key="6">
    <source>
        <dbReference type="RuleBase" id="RU003942"/>
    </source>
</evidence>
<dbReference type="InterPro" id="IPR000390">
    <property type="entry name" value="Small_drug/metabolite_transptr"/>
</dbReference>
<gene>
    <name evidence="8" type="ORF">BK138_02525</name>
</gene>
<keyword evidence="5 7" id="KW-0472">Membrane</keyword>
<proteinExistence type="inferred from homology"/>
<evidence type="ECO:0000313" key="8">
    <source>
        <dbReference type="EMBL" id="OMF57493.1"/>
    </source>
</evidence>
<dbReference type="Pfam" id="PF00893">
    <property type="entry name" value="Multi_Drug_Res"/>
    <property type="match status" value="1"/>
</dbReference>
<evidence type="ECO:0000256" key="2">
    <source>
        <dbReference type="ARBA" id="ARBA00022475"/>
    </source>
</evidence>
<dbReference type="GO" id="GO:0005886">
    <property type="term" value="C:plasma membrane"/>
    <property type="evidence" value="ECO:0007669"/>
    <property type="project" value="UniProtKB-SubCell"/>
</dbReference>
<dbReference type="GO" id="GO:0022857">
    <property type="term" value="F:transmembrane transporter activity"/>
    <property type="evidence" value="ECO:0007669"/>
    <property type="project" value="InterPro"/>
</dbReference>
<evidence type="ECO:0008006" key="10">
    <source>
        <dbReference type="Google" id="ProtNLM"/>
    </source>
</evidence>
<accession>A0A1R1F087</accession>
<keyword evidence="4 7" id="KW-1133">Transmembrane helix</keyword>
<dbReference type="EMBL" id="MRTP01000001">
    <property type="protein sequence ID" value="OMF57493.1"/>
    <property type="molecule type" value="Genomic_DNA"/>
</dbReference>
<evidence type="ECO:0000256" key="3">
    <source>
        <dbReference type="ARBA" id="ARBA00022692"/>
    </source>
</evidence>
<organism evidence="8 9">
    <name type="scientific">Paenibacillus rhizosphaerae</name>
    <dbReference type="NCBI Taxonomy" id="297318"/>
    <lineage>
        <taxon>Bacteria</taxon>
        <taxon>Bacillati</taxon>
        <taxon>Bacillota</taxon>
        <taxon>Bacilli</taxon>
        <taxon>Bacillales</taxon>
        <taxon>Paenibacillaceae</taxon>
        <taxon>Paenibacillus</taxon>
    </lineage>
</organism>
<comment type="similarity">
    <text evidence="6">Belongs to the drug/metabolite transporter (DMT) superfamily. Small multidrug resistance (SMR) (TC 2.A.7.1) family.</text>
</comment>
<feature type="transmembrane region" description="Helical" evidence="7">
    <location>
        <begin position="77"/>
        <end position="95"/>
    </location>
</feature>
<evidence type="ECO:0000256" key="5">
    <source>
        <dbReference type="ARBA" id="ARBA00023136"/>
    </source>
</evidence>
<dbReference type="InterPro" id="IPR045324">
    <property type="entry name" value="Small_multidrug_res"/>
</dbReference>
<dbReference type="Proteomes" id="UP000187172">
    <property type="component" value="Unassembled WGS sequence"/>
</dbReference>
<dbReference type="PANTHER" id="PTHR30561">
    <property type="entry name" value="SMR FAMILY PROTON-DEPENDENT DRUG EFFLUX TRANSPORTER SUGE"/>
    <property type="match status" value="1"/>
</dbReference>
<keyword evidence="3 6" id="KW-0812">Transmembrane</keyword>
<evidence type="ECO:0000256" key="4">
    <source>
        <dbReference type="ARBA" id="ARBA00022989"/>
    </source>
</evidence>
<comment type="subcellular location">
    <subcellularLocation>
        <location evidence="1 6">Cell membrane</location>
        <topology evidence="1 6">Multi-pass membrane protein</topology>
    </subcellularLocation>
</comment>
<feature type="transmembrane region" description="Helical" evidence="7">
    <location>
        <begin position="101"/>
        <end position="120"/>
    </location>
</feature>
<feature type="transmembrane region" description="Helical" evidence="7">
    <location>
        <begin position="48"/>
        <end position="65"/>
    </location>
</feature>
<keyword evidence="2" id="KW-1003">Cell membrane</keyword>
<name>A0A1R1F087_9BACL</name>
<reference evidence="8 9" key="1">
    <citation type="submission" date="2016-11" db="EMBL/GenBank/DDBJ databases">
        <title>Paenibacillus species isolates.</title>
        <authorList>
            <person name="Beno S.M."/>
        </authorList>
    </citation>
    <scope>NUCLEOTIDE SEQUENCE [LARGE SCALE GENOMIC DNA]</scope>
    <source>
        <strain evidence="8 9">FSL R5-0378</strain>
    </source>
</reference>
<dbReference type="Gene3D" id="1.10.3730.20">
    <property type="match status" value="1"/>
</dbReference>
<dbReference type="AlphaFoldDB" id="A0A1R1F087"/>
<evidence type="ECO:0000256" key="1">
    <source>
        <dbReference type="ARBA" id="ARBA00004651"/>
    </source>
</evidence>
<dbReference type="PANTHER" id="PTHR30561:SF7">
    <property type="entry name" value="GUANIDINIUM EFFLUX SYSTEM SUBUNIT GDNC-RELATED"/>
    <property type="match status" value="1"/>
</dbReference>
<sequence>MNEQAKTTTPAKPVKPRKPLSKNQAWAYVAIGGILEIVWASGFKYVEIPSIIVLIALLTSFELVIRAAKVLPVGTTYAVFAGIGTIGTVVVEAVYSGGIGLLKVGIILLLLLFIIGLKLTSGEEHS</sequence>
<comment type="caution">
    <text evidence="8">The sequence shown here is derived from an EMBL/GenBank/DDBJ whole genome shotgun (WGS) entry which is preliminary data.</text>
</comment>
<keyword evidence="9" id="KW-1185">Reference proteome</keyword>
<dbReference type="STRING" id="297318.BK138_02525"/>
<dbReference type="RefSeq" id="WP_076165362.1">
    <property type="nucleotide sequence ID" value="NZ_MRTP01000001.1"/>
</dbReference>
<protein>
    <recommendedName>
        <fullName evidence="10">QacE family quaternary ammonium compound efflux SMR transporter</fullName>
    </recommendedName>
</protein>